<feature type="region of interest" description="Disordered" evidence="1">
    <location>
        <begin position="466"/>
        <end position="493"/>
    </location>
</feature>
<keyword evidence="4" id="KW-1185">Reference proteome</keyword>
<reference evidence="2" key="2">
    <citation type="submission" date="2019-06" db="EMBL/GenBank/DDBJ databases">
        <title>Genomics analysis of Aphanomyces spp. identifies a new class of oomycete effector associated with host adaptation.</title>
        <authorList>
            <person name="Gaulin E."/>
        </authorList>
    </citation>
    <scope>NUCLEOTIDE SEQUENCE</scope>
    <source>
        <strain evidence="2">CBS 578.67</strain>
    </source>
</reference>
<evidence type="ECO:0000313" key="2">
    <source>
        <dbReference type="EMBL" id="KAF0698393.1"/>
    </source>
</evidence>
<dbReference type="SUPFAM" id="SSF52047">
    <property type="entry name" value="RNI-like"/>
    <property type="match status" value="1"/>
</dbReference>
<protein>
    <submittedName>
        <fullName evidence="3">Aste57867_10995 protein</fullName>
    </submittedName>
</protein>
<gene>
    <name evidence="3" type="primary">Aste57867_10995</name>
    <name evidence="2" type="ORF">As57867_010954</name>
    <name evidence="3" type="ORF">ASTE57867_10995</name>
</gene>
<dbReference type="InterPro" id="IPR032675">
    <property type="entry name" value="LRR_dom_sf"/>
</dbReference>
<reference evidence="3 4" key="1">
    <citation type="submission" date="2019-03" db="EMBL/GenBank/DDBJ databases">
        <authorList>
            <person name="Gaulin E."/>
            <person name="Dumas B."/>
        </authorList>
    </citation>
    <scope>NUCLEOTIDE SEQUENCE [LARGE SCALE GENOMIC DNA]</scope>
    <source>
        <strain evidence="3">CBS 568.67</strain>
    </source>
</reference>
<evidence type="ECO:0000313" key="3">
    <source>
        <dbReference type="EMBL" id="VFT87863.1"/>
    </source>
</evidence>
<dbReference type="EMBL" id="VJMH01005243">
    <property type="protein sequence ID" value="KAF0698393.1"/>
    <property type="molecule type" value="Genomic_DNA"/>
</dbReference>
<dbReference type="AlphaFoldDB" id="A0A485KSH2"/>
<name>A0A485KSH2_9STRA</name>
<dbReference type="EMBL" id="CAADRA010005264">
    <property type="protein sequence ID" value="VFT87863.1"/>
    <property type="molecule type" value="Genomic_DNA"/>
</dbReference>
<dbReference type="OrthoDB" id="120976at2759"/>
<proteinExistence type="predicted"/>
<accession>A0A485KSH2</accession>
<dbReference type="Proteomes" id="UP000332933">
    <property type="component" value="Unassembled WGS sequence"/>
</dbReference>
<evidence type="ECO:0000313" key="4">
    <source>
        <dbReference type="Proteomes" id="UP000332933"/>
    </source>
</evidence>
<sequence>MASQAPHVMAALSLPPDLVQLIAVYIPDASTFFAFLKAFQSTCAGRTTLGDLHYILDLAVAFHRDSDQSLWPELHLYRADTSLRPTLQRIVKYYSVIHVHRIFDLDALHACIPPGAPITLEGCPAAAALDVPLDSWYTQLSSSFNVTQVVYDVYPDGLDHMTALLPSLQSLDLTQGEDLLFQRVWANLSPGLALRHLGLGSFEEPMEISCASALTLAKWLTLRQDDHQEPLHSLFLRLDIDGNIEDDPWEVAVDALYNAILTSACTETLHVANSFLPLLETCVLAKPIGVPHLAFHGTVLETKEESNVLFRALEGSAVVSLAFHGGMLSSVAIDALARALPHAAHLRSLRLECPYAIDDFACSRLSAAVPQTPQIQELGLVGHAISHHGARYLAELVDATPSLRRLHVASASLDMMDVQRIVAAARRRQLDEVTMAHLSVSSHDVARLQRSVADWPTMRCVFARDESSMSNGDETGDETGDGDDTNDWSDDDGTWRRLGYKAI</sequence>
<dbReference type="Gene3D" id="3.80.10.10">
    <property type="entry name" value="Ribonuclease Inhibitor"/>
    <property type="match status" value="1"/>
</dbReference>
<organism evidence="3 4">
    <name type="scientific">Aphanomyces stellatus</name>
    <dbReference type="NCBI Taxonomy" id="120398"/>
    <lineage>
        <taxon>Eukaryota</taxon>
        <taxon>Sar</taxon>
        <taxon>Stramenopiles</taxon>
        <taxon>Oomycota</taxon>
        <taxon>Saprolegniomycetes</taxon>
        <taxon>Saprolegniales</taxon>
        <taxon>Verrucalvaceae</taxon>
        <taxon>Aphanomyces</taxon>
    </lineage>
</organism>
<feature type="compositionally biased region" description="Acidic residues" evidence="1">
    <location>
        <begin position="474"/>
        <end position="492"/>
    </location>
</feature>
<evidence type="ECO:0000256" key="1">
    <source>
        <dbReference type="SAM" id="MobiDB-lite"/>
    </source>
</evidence>